<evidence type="ECO:0000256" key="2">
    <source>
        <dbReference type="ARBA" id="ARBA00022741"/>
    </source>
</evidence>
<keyword evidence="9" id="KW-1185">Reference proteome</keyword>
<dbReference type="CDD" id="cd16927">
    <property type="entry name" value="HATPase_Hsp90-like"/>
    <property type="match status" value="1"/>
</dbReference>
<dbReference type="RefSeq" id="WP_345602840.1">
    <property type="nucleotide sequence ID" value="NZ_BAABKQ010000001.1"/>
</dbReference>
<dbReference type="InterPro" id="IPR020575">
    <property type="entry name" value="Hsp90_N"/>
</dbReference>
<dbReference type="SUPFAM" id="SSF54211">
    <property type="entry name" value="Ribosomal protein S5 domain 2-like"/>
    <property type="match status" value="1"/>
</dbReference>
<name>A0ABP9D2Z0_9ACTN</name>
<gene>
    <name evidence="5 8" type="primary">htpG</name>
    <name evidence="8" type="ORF">GCM10023353_34540</name>
</gene>
<evidence type="ECO:0000256" key="1">
    <source>
        <dbReference type="ARBA" id="ARBA00008239"/>
    </source>
</evidence>
<dbReference type="SUPFAM" id="SSF55874">
    <property type="entry name" value="ATPase domain of HSP90 chaperone/DNA topoisomerase II/histidine kinase"/>
    <property type="match status" value="1"/>
</dbReference>
<evidence type="ECO:0000256" key="6">
    <source>
        <dbReference type="SAM" id="MobiDB-lite"/>
    </source>
</evidence>
<evidence type="ECO:0000313" key="9">
    <source>
        <dbReference type="Proteomes" id="UP001500839"/>
    </source>
</evidence>
<dbReference type="Gene3D" id="1.20.120.790">
    <property type="entry name" value="Heat shock protein 90, C-terminal domain"/>
    <property type="match status" value="1"/>
</dbReference>
<evidence type="ECO:0000256" key="3">
    <source>
        <dbReference type="ARBA" id="ARBA00022840"/>
    </source>
</evidence>
<feature type="domain" description="Histidine kinase/HSP90-like ATPase" evidence="7">
    <location>
        <begin position="28"/>
        <end position="191"/>
    </location>
</feature>
<evidence type="ECO:0000259" key="7">
    <source>
        <dbReference type="SMART" id="SM00387"/>
    </source>
</evidence>
<feature type="region of interest" description="C" evidence="5">
    <location>
        <begin position="620"/>
        <end position="697"/>
    </location>
</feature>
<reference evidence="9" key="1">
    <citation type="journal article" date="2019" name="Int. J. Syst. Evol. Microbiol.">
        <title>The Global Catalogue of Microorganisms (GCM) 10K type strain sequencing project: providing services to taxonomists for standard genome sequencing and annotation.</title>
        <authorList>
            <consortium name="The Broad Institute Genomics Platform"/>
            <consortium name="The Broad Institute Genome Sequencing Center for Infectious Disease"/>
            <person name="Wu L."/>
            <person name="Ma J."/>
        </authorList>
    </citation>
    <scope>NUCLEOTIDE SEQUENCE [LARGE SCALE GENOMIC DNA]</scope>
    <source>
        <strain evidence="9">JCM 18542</strain>
    </source>
</reference>
<comment type="caution">
    <text evidence="5">Lacks conserved residue(s) required for the propagation of feature annotation.</text>
</comment>
<keyword evidence="5" id="KW-0963">Cytoplasm</keyword>
<dbReference type="Gene3D" id="3.30.565.10">
    <property type="entry name" value="Histidine kinase-like ATPase, C-terminal domain"/>
    <property type="match status" value="1"/>
</dbReference>
<dbReference type="InterPro" id="IPR003594">
    <property type="entry name" value="HATPase_dom"/>
</dbReference>
<dbReference type="PIRSF" id="PIRSF002583">
    <property type="entry name" value="Hsp90"/>
    <property type="match status" value="1"/>
</dbReference>
<feature type="region of interest" description="Disordered" evidence="6">
    <location>
        <begin position="433"/>
        <end position="475"/>
    </location>
</feature>
<comment type="subcellular location">
    <subcellularLocation>
        <location evidence="5">Cytoplasm</location>
    </subcellularLocation>
</comment>
<dbReference type="Pfam" id="PF13589">
    <property type="entry name" value="HATPase_c_3"/>
    <property type="match status" value="1"/>
</dbReference>
<keyword evidence="4 5" id="KW-0143">Chaperone</keyword>
<keyword evidence="2 5" id="KW-0547">Nucleotide-binding</keyword>
<dbReference type="SUPFAM" id="SSF110942">
    <property type="entry name" value="HSP90 C-terminal domain"/>
    <property type="match status" value="1"/>
</dbReference>
<dbReference type="Gene3D" id="3.40.50.11260">
    <property type="match status" value="1"/>
</dbReference>
<evidence type="ECO:0000256" key="4">
    <source>
        <dbReference type="ARBA" id="ARBA00023186"/>
    </source>
</evidence>
<feature type="region of interest" description="A; substrate-binding" evidence="5">
    <location>
        <begin position="1"/>
        <end position="356"/>
    </location>
</feature>
<dbReference type="HAMAP" id="MF_00505">
    <property type="entry name" value="HSP90"/>
    <property type="match status" value="1"/>
</dbReference>
<dbReference type="NCBIfam" id="NF003555">
    <property type="entry name" value="PRK05218.1"/>
    <property type="match status" value="1"/>
</dbReference>
<dbReference type="PRINTS" id="PR00775">
    <property type="entry name" value="HEATSHOCK90"/>
</dbReference>
<dbReference type="InterPro" id="IPR037196">
    <property type="entry name" value="HSP90_C"/>
</dbReference>
<comment type="function">
    <text evidence="5">Molecular chaperone. Has ATPase activity.</text>
</comment>
<dbReference type="InterPro" id="IPR001404">
    <property type="entry name" value="Hsp90_fam"/>
</dbReference>
<organism evidence="8 9">
    <name type="scientific">Tomitella cavernea</name>
    <dbReference type="NCBI Taxonomy" id="1387982"/>
    <lineage>
        <taxon>Bacteria</taxon>
        <taxon>Bacillati</taxon>
        <taxon>Actinomycetota</taxon>
        <taxon>Actinomycetes</taxon>
        <taxon>Mycobacteriales</taxon>
        <taxon>Tomitella</taxon>
    </lineage>
</organism>
<evidence type="ECO:0000256" key="5">
    <source>
        <dbReference type="HAMAP-Rule" id="MF_00505"/>
    </source>
</evidence>
<comment type="subunit">
    <text evidence="5">Homodimer.</text>
</comment>
<dbReference type="EMBL" id="BAABKQ010000001">
    <property type="protein sequence ID" value="GAA4822977.1"/>
    <property type="molecule type" value="Genomic_DNA"/>
</dbReference>
<feature type="compositionally biased region" description="Low complexity" evidence="6">
    <location>
        <begin position="433"/>
        <end position="465"/>
    </location>
</feature>
<dbReference type="Gene3D" id="3.30.230.80">
    <property type="match status" value="1"/>
</dbReference>
<keyword evidence="3 5" id="KW-0067">ATP-binding</keyword>
<evidence type="ECO:0000313" key="8">
    <source>
        <dbReference type="EMBL" id="GAA4822977.1"/>
    </source>
</evidence>
<comment type="caution">
    <text evidence="8">The sequence shown here is derived from an EMBL/GenBank/DDBJ whole genome shotgun (WGS) entry which is preliminary data.</text>
</comment>
<proteinExistence type="inferred from homology"/>
<dbReference type="PANTHER" id="PTHR11528">
    <property type="entry name" value="HEAT SHOCK PROTEIN 90 FAMILY MEMBER"/>
    <property type="match status" value="1"/>
</dbReference>
<dbReference type="Pfam" id="PF00183">
    <property type="entry name" value="HSP90"/>
    <property type="match status" value="2"/>
</dbReference>
<sequence length="697" mass="76539">MAPSVETREFQAQSRQLLDLMIHSIYTNKDSFLRELISNSSDALDKLRLAAFQDKDLDVDTSDLHIEVIADPEARTLTVRDNGIGMTHDEVVDLIGTLAKSGTGQLREALAAAEEAKDADNPAAAEALIGQFGIGFYSTFMVADTVTLVSRKAGEDAGTKWQSRGEDTYTIEGEADAPQGTSVTLDLKPADDENHLFDYTSEQTLTGIIKRHSDFIAWPIRMEKTVPAPPPEEGEEQGEPTREVVTVNSQKALWTRPRSEVTDEEYAEFYRHVSHGWDSPLEVIPMKAEGTFEYQALLFIPSQAPFDLFQREHSRGVQLYVKRVFIMDDCEELMPEYLRFVKGVVDAQDLSLNVSREILQQDRQVRRIQKGLVRKVLSTIAEMQDKRPDDYATFWEQFGRVLKEGLLSDADNQKKILEVSSFQSTHTAADADGATADADGATADADGATADADGATADADGATADADGEGAGDAAPARTTLAGYIERAGADQDVVYYMTGESRQAVENSPHMEAFRAKGVEVLILTDPVDEVWVDAVQDFDGKRFQSIAKGEVDLDTEDERKAAEEEREKRSGEFAGLTGWMQELLSEDVKEVRLSTRLTASPACVVGDTFDITPQLEKMYRAMGQELPQMKRILEINPTHPLVTGLRAAHESRPDDAGLADTAHLVYGMAVLAEGGELSDPAAFAKLLGDKLSSSL</sequence>
<dbReference type="SMART" id="SM00387">
    <property type="entry name" value="HATPase_c"/>
    <property type="match status" value="1"/>
</dbReference>
<dbReference type="InterPro" id="IPR020568">
    <property type="entry name" value="Ribosomal_Su5_D2-typ_SF"/>
</dbReference>
<dbReference type="Proteomes" id="UP001500839">
    <property type="component" value="Unassembled WGS sequence"/>
</dbReference>
<accession>A0ABP9D2Z0</accession>
<protein>
    <recommendedName>
        <fullName evidence="5">Chaperone protein HtpG</fullName>
    </recommendedName>
    <alternativeName>
        <fullName evidence="5">Heat shock protein HtpG</fullName>
    </alternativeName>
    <alternativeName>
        <fullName evidence="5">High temperature protein G</fullName>
    </alternativeName>
</protein>
<dbReference type="InterPro" id="IPR036890">
    <property type="entry name" value="HATPase_C_sf"/>
</dbReference>
<comment type="similarity">
    <text evidence="1 5">Belongs to the heat shock protein 90 family.</text>
</comment>
<keyword evidence="5" id="KW-0346">Stress response</keyword>